<keyword evidence="2" id="KW-1185">Reference proteome</keyword>
<sequence length="119" mass="13333">MADPRTIAENLRTFSYAHETNIDFYGSIFGISSIQLKVTGTPISGTGSISGNLTGLYKGTLSYNDIEDLTNKKYQLILQRENGNLRIDFIVPPEQQARFIFYAPLEGNKLECTGIFQFN</sequence>
<dbReference type="EMBL" id="CCBN010000004">
    <property type="protein sequence ID" value="CDO52848.1"/>
    <property type="molecule type" value="Genomic_DNA"/>
</dbReference>
<gene>
    <name evidence="1" type="ORF">BN980_GECA04s00439g</name>
</gene>
<evidence type="ECO:0000313" key="2">
    <source>
        <dbReference type="Proteomes" id="UP000242525"/>
    </source>
</evidence>
<organism evidence="1 2">
    <name type="scientific">Geotrichum candidum</name>
    <name type="common">Oospora lactis</name>
    <name type="synonym">Dipodascus geotrichum</name>
    <dbReference type="NCBI Taxonomy" id="1173061"/>
    <lineage>
        <taxon>Eukaryota</taxon>
        <taxon>Fungi</taxon>
        <taxon>Dikarya</taxon>
        <taxon>Ascomycota</taxon>
        <taxon>Saccharomycotina</taxon>
        <taxon>Dipodascomycetes</taxon>
        <taxon>Dipodascales</taxon>
        <taxon>Dipodascaceae</taxon>
        <taxon>Geotrichum</taxon>
    </lineage>
</organism>
<protein>
    <submittedName>
        <fullName evidence="1">Uncharacterized protein</fullName>
    </submittedName>
</protein>
<dbReference type="Proteomes" id="UP000242525">
    <property type="component" value="Unassembled WGS sequence"/>
</dbReference>
<accession>A0A0J9X6L4</accession>
<name>A0A0J9X6L4_GEOCN</name>
<reference evidence="1" key="1">
    <citation type="submission" date="2014-03" db="EMBL/GenBank/DDBJ databases">
        <authorList>
            <person name="Casaregola S."/>
        </authorList>
    </citation>
    <scope>NUCLEOTIDE SEQUENCE [LARGE SCALE GENOMIC DNA]</scope>
    <source>
        <strain evidence="1">CLIB 918</strain>
    </source>
</reference>
<comment type="caution">
    <text evidence="1">The sequence shown here is derived from an EMBL/GenBank/DDBJ whole genome shotgun (WGS) entry which is preliminary data.</text>
</comment>
<evidence type="ECO:0000313" key="1">
    <source>
        <dbReference type="EMBL" id="CDO52848.1"/>
    </source>
</evidence>
<dbReference type="AlphaFoldDB" id="A0A0J9X6L4"/>
<proteinExistence type="predicted"/>